<proteinExistence type="predicted"/>
<dbReference type="Proteomes" id="UP001558713">
    <property type="component" value="Unassembled WGS sequence"/>
</dbReference>
<evidence type="ECO:0000256" key="1">
    <source>
        <dbReference type="SAM" id="MobiDB-lite"/>
    </source>
</evidence>
<feature type="region of interest" description="Disordered" evidence="1">
    <location>
        <begin position="135"/>
        <end position="162"/>
    </location>
</feature>
<dbReference type="AlphaFoldDB" id="A0ABD0ZES3"/>
<reference evidence="2 3" key="1">
    <citation type="submission" date="2024-04" db="EMBL/GenBank/DDBJ databases">
        <title>Genome assembly C_amara_ONT_v2.</title>
        <authorList>
            <person name="Yant L."/>
            <person name="Moore C."/>
            <person name="Slenker M."/>
        </authorList>
    </citation>
    <scope>NUCLEOTIDE SEQUENCE [LARGE SCALE GENOMIC DNA]</scope>
    <source>
        <tissue evidence="2">Leaf</tissue>
    </source>
</reference>
<organism evidence="2 3">
    <name type="scientific">Cardamine amara subsp. amara</name>
    <dbReference type="NCBI Taxonomy" id="228776"/>
    <lineage>
        <taxon>Eukaryota</taxon>
        <taxon>Viridiplantae</taxon>
        <taxon>Streptophyta</taxon>
        <taxon>Embryophyta</taxon>
        <taxon>Tracheophyta</taxon>
        <taxon>Spermatophyta</taxon>
        <taxon>Magnoliopsida</taxon>
        <taxon>eudicotyledons</taxon>
        <taxon>Gunneridae</taxon>
        <taxon>Pentapetalae</taxon>
        <taxon>rosids</taxon>
        <taxon>malvids</taxon>
        <taxon>Brassicales</taxon>
        <taxon>Brassicaceae</taxon>
        <taxon>Cardamineae</taxon>
        <taxon>Cardamine</taxon>
    </lineage>
</organism>
<keyword evidence="3" id="KW-1185">Reference proteome</keyword>
<dbReference type="PANTHER" id="PTHR34222">
    <property type="entry name" value="GAG_PRE-INTEGRS DOMAIN-CONTAINING PROTEIN"/>
    <property type="match status" value="1"/>
</dbReference>
<dbReference type="PANTHER" id="PTHR34222:SF28">
    <property type="entry name" value="CCHC-TYPE DOMAIN-CONTAINING PROTEIN"/>
    <property type="match status" value="1"/>
</dbReference>
<name>A0ABD0ZES3_CARAN</name>
<evidence type="ECO:0008006" key="4">
    <source>
        <dbReference type="Google" id="ProtNLM"/>
    </source>
</evidence>
<evidence type="ECO:0000313" key="2">
    <source>
        <dbReference type="EMBL" id="KAL1193177.1"/>
    </source>
</evidence>
<protein>
    <recommendedName>
        <fullName evidence="4">CCHC-type domain-containing protein</fullName>
    </recommendedName>
</protein>
<sequence>MVVRSVIILVAYVNYGKNFKYIVPYNRVHVVVLAVLHVSSLKKEKKNKIHQIIMGSDDSRFGSLCTTLIGIDPLPTLGEAYSQVVREEQRVTAARNREQHHDVVGFTSRGDQKNLTSHQATEVAAYLGRTDISTNRSDNSILKNKDRSPTCSHCGRVGHEKK</sequence>
<evidence type="ECO:0000313" key="3">
    <source>
        <dbReference type="Proteomes" id="UP001558713"/>
    </source>
</evidence>
<dbReference type="EMBL" id="JBANAX010000795">
    <property type="protein sequence ID" value="KAL1193177.1"/>
    <property type="molecule type" value="Genomic_DNA"/>
</dbReference>
<accession>A0ABD0ZES3</accession>
<comment type="caution">
    <text evidence="2">The sequence shown here is derived from an EMBL/GenBank/DDBJ whole genome shotgun (WGS) entry which is preliminary data.</text>
</comment>
<gene>
    <name evidence="2" type="ORF">V5N11_004148</name>
</gene>